<evidence type="ECO:0000313" key="3">
    <source>
        <dbReference type="Proteomes" id="UP000237056"/>
    </source>
</evidence>
<comment type="caution">
    <text evidence="2">The sequence shown here is derived from an EMBL/GenBank/DDBJ whole genome shotgun (WGS) entry which is preliminary data.</text>
</comment>
<feature type="chain" id="PRO_5015701648" description="Tetratricopeptide repeat protein" evidence="1">
    <location>
        <begin position="19"/>
        <end position="767"/>
    </location>
</feature>
<evidence type="ECO:0008006" key="4">
    <source>
        <dbReference type="Google" id="ProtNLM"/>
    </source>
</evidence>
<sequence>MNFKICLALTLFSSFIFAQEKKIKNGDYILQETNGPRINLKIEDNQFSLTYILGTYEIKNDSLYFKTENDGRPTFLLDFSGDNSKSKTISIKLDSNRFRYNTFNKYIGFQETPTSEIKYQTFAEAFHIEDEDYRETNPIYSAEFDKAAFIYFVEESYKESIVEKYAIPQNTTNISVGYSTSFMKSIKLKGYYDEKENSVVITEGRKPIKFIEKTNLPETKNSILPIEVTNPKVFSYVGKKSNPYDDYGVEVDTVAVSEIDGDYKPPYTFKHTKIGSYKEGIQTLEKGSKYLVVVLDNSKDAKDSFDEFIKDSEQSISNQMYDGYDAEMDKFNFYLANTKQDKALYDKYAKKGVEILFFNKNNTLLYHTNGNLNANDELFSTWSSFYDGLQQLDKKEQLDKILSNKKVSLEETKKALASLDAAHNTPENVVEDYAVPPPIPVKTISVEDKSGDQEQRENIDRAAIAAAVAVDSAAAEVYSNNYDFRDKENIYKLKAEKSLVASKWNQIANQYLSTGNYDKDFAILALRELEYGVVENLYDENKSYQTSDKKYVEYLLKHSTSILNEDPNDLKYNTMLNSLNQYFQRNLYAQTVSETDKNAILNDYKNFIKLSGNTYQSVSDLLYFLEDKDRAQYFEVYEEFYNSIVNNKQSIIENLDQKFSIEGTHQSWDYYKESVGSLSNNVAWKVVEDRNQSYYSKALSWSELSLKLEPKSHYSIDTYANLLYLNGQKQKAIETEQKAIDLAKKIDKTYSTKEYESVLEKMKNGTY</sequence>
<accession>A0A2S4NAW2</accession>
<dbReference type="Gene3D" id="1.25.40.10">
    <property type="entry name" value="Tetratricopeptide repeat domain"/>
    <property type="match status" value="1"/>
</dbReference>
<protein>
    <recommendedName>
        <fullName evidence="4">Tetratricopeptide repeat protein</fullName>
    </recommendedName>
</protein>
<keyword evidence="1" id="KW-0732">Signal</keyword>
<name>A0A2S4NAW2_9FLAO</name>
<reference evidence="2 3" key="1">
    <citation type="submission" date="2018-01" db="EMBL/GenBank/DDBJ databases">
        <title>Genomic Encyclopedia of Type Strains, Phase I: the one thousand microbial genomes (KMG-I) project.</title>
        <authorList>
            <person name="Goeker M."/>
        </authorList>
    </citation>
    <scope>NUCLEOTIDE SEQUENCE [LARGE SCALE GENOMIC DNA]</scope>
    <source>
        <strain evidence="2 3">DSM 17960</strain>
    </source>
</reference>
<dbReference type="EMBL" id="PQNY01000003">
    <property type="protein sequence ID" value="POS02593.1"/>
    <property type="molecule type" value="Genomic_DNA"/>
</dbReference>
<dbReference type="AlphaFoldDB" id="A0A2S4NAW2"/>
<dbReference type="OrthoDB" id="1436875at2"/>
<organism evidence="2 3">
    <name type="scientific">Flavobacterium croceum DSM 17960</name>
    <dbReference type="NCBI Taxonomy" id="1121886"/>
    <lineage>
        <taxon>Bacteria</taxon>
        <taxon>Pseudomonadati</taxon>
        <taxon>Bacteroidota</taxon>
        <taxon>Flavobacteriia</taxon>
        <taxon>Flavobacteriales</taxon>
        <taxon>Flavobacteriaceae</taxon>
        <taxon>Flavobacterium</taxon>
    </lineage>
</organism>
<dbReference type="Proteomes" id="UP000237056">
    <property type="component" value="Unassembled WGS sequence"/>
</dbReference>
<gene>
    <name evidence="2" type="ORF">Q361_103103</name>
</gene>
<dbReference type="InterPro" id="IPR011990">
    <property type="entry name" value="TPR-like_helical_dom_sf"/>
</dbReference>
<dbReference type="RefSeq" id="WP_103725252.1">
    <property type="nucleotide sequence ID" value="NZ_PQNY01000003.1"/>
</dbReference>
<feature type="signal peptide" evidence="1">
    <location>
        <begin position="1"/>
        <end position="18"/>
    </location>
</feature>
<proteinExistence type="predicted"/>
<keyword evidence="3" id="KW-1185">Reference proteome</keyword>
<evidence type="ECO:0000256" key="1">
    <source>
        <dbReference type="SAM" id="SignalP"/>
    </source>
</evidence>
<evidence type="ECO:0000313" key="2">
    <source>
        <dbReference type="EMBL" id="POS02593.1"/>
    </source>
</evidence>